<name>A0A448WZS7_9PLAT</name>
<organism evidence="2 3">
    <name type="scientific">Protopolystoma xenopodis</name>
    <dbReference type="NCBI Taxonomy" id="117903"/>
    <lineage>
        <taxon>Eukaryota</taxon>
        <taxon>Metazoa</taxon>
        <taxon>Spiralia</taxon>
        <taxon>Lophotrochozoa</taxon>
        <taxon>Platyhelminthes</taxon>
        <taxon>Monogenea</taxon>
        <taxon>Polyopisthocotylea</taxon>
        <taxon>Polystomatidea</taxon>
        <taxon>Polystomatidae</taxon>
        <taxon>Protopolystoma</taxon>
    </lineage>
</organism>
<accession>A0A448WZS7</accession>
<reference evidence="2" key="1">
    <citation type="submission" date="2018-11" db="EMBL/GenBank/DDBJ databases">
        <authorList>
            <consortium name="Pathogen Informatics"/>
        </authorList>
    </citation>
    <scope>NUCLEOTIDE SEQUENCE</scope>
</reference>
<keyword evidence="3" id="KW-1185">Reference proteome</keyword>
<evidence type="ECO:0000313" key="2">
    <source>
        <dbReference type="EMBL" id="VEL24338.1"/>
    </source>
</evidence>
<sequence>MYVGQTKQSITSPPPHLAKAIKTSRGQLTQSLSESSASIEGFKGFDANHLSSPDALKKEIPPPSSAIQVRKF</sequence>
<proteinExistence type="predicted"/>
<protein>
    <submittedName>
        <fullName evidence="2">Uncharacterized protein</fullName>
    </submittedName>
</protein>
<dbReference type="AlphaFoldDB" id="A0A448WZS7"/>
<dbReference type="Proteomes" id="UP000784294">
    <property type="component" value="Unassembled WGS sequence"/>
</dbReference>
<evidence type="ECO:0000256" key="1">
    <source>
        <dbReference type="SAM" id="MobiDB-lite"/>
    </source>
</evidence>
<comment type="caution">
    <text evidence="2">The sequence shown here is derived from an EMBL/GenBank/DDBJ whole genome shotgun (WGS) entry which is preliminary data.</text>
</comment>
<dbReference type="EMBL" id="CAAALY010067178">
    <property type="protein sequence ID" value="VEL24338.1"/>
    <property type="molecule type" value="Genomic_DNA"/>
</dbReference>
<gene>
    <name evidence="2" type="ORF">PXEA_LOCUS17778</name>
</gene>
<feature type="region of interest" description="Disordered" evidence="1">
    <location>
        <begin position="48"/>
        <end position="72"/>
    </location>
</feature>
<evidence type="ECO:0000313" key="3">
    <source>
        <dbReference type="Proteomes" id="UP000784294"/>
    </source>
</evidence>